<dbReference type="eggNOG" id="ENOG502RYEX">
    <property type="taxonomic scope" value="Eukaryota"/>
</dbReference>
<keyword evidence="1" id="KW-0732">Signal</keyword>
<proteinExistence type="predicted"/>
<dbReference type="GeneTree" id="ENSGT01100000263478"/>
<dbReference type="InterPro" id="IPR050412">
    <property type="entry name" value="Ig-like_Receptors_ImmuneReg"/>
</dbReference>
<evidence type="ECO:0000259" key="5">
    <source>
        <dbReference type="PROSITE" id="PS50835"/>
    </source>
</evidence>
<evidence type="ECO:0000256" key="3">
    <source>
        <dbReference type="ARBA" id="ARBA00023319"/>
    </source>
</evidence>
<evidence type="ECO:0000256" key="4">
    <source>
        <dbReference type="SAM" id="MobiDB-lite"/>
    </source>
</evidence>
<dbReference type="SUPFAM" id="SSF48726">
    <property type="entry name" value="Immunoglobulin"/>
    <property type="match status" value="4"/>
</dbReference>
<dbReference type="FunFam" id="2.60.40.10:FF:000049">
    <property type="entry name" value="Leukocyte immunoglobulin-like receptor subfamily B member 1"/>
    <property type="match status" value="4"/>
</dbReference>
<sequence length="584" mass="64392">GTLHKPSIWANPGPITTMGSSVTIWCQGSWQADAYYLYKNQGSQYLEMWRPRNFVDRASFFIKSMSIQHAGQIQCAYHSSSGWSELSDPLLLVVTGAYSKPSLSAHPSHLVVSGGNVSLSYSSQDTMDTFHLLEEREAFPSQQRKSEFSAGRHQATFPVGPVSTFHGGIYRCYGSLRNYPYVWSQPSDSVDLTVTGAYSKPFLSAHPSPLVVSGGSVSLSCSSQDRMDTFYLLKEGRADPPQHRKSQFSAGRHQAIFPMGPVSTYDGGTYRCYGSVRSSSHLWSHPSDPLDLRVTGTYEKPSLLAHPGPSVTLGDSVTLQCRSDQFFDTFHLFKEGLIAPPQQMSWQKNAGPFQAIFTMSPVTSAHGGTYRQRVGLRSRTPPPPPPFSIGGRGRYLKVLIGVLVAFVINKKSSYFKAHMRRLGGRQIKKMLETAFQLLIGTTASEPKDRGLRKSSSPAAMDQDENLYAAVRDIQPEEEMEMDSEQSPEDQNPQARMCAQVNHHSRSRWAAAPCPSSLSGELQDMKDRQVEEDSQRDSQAAAPEDPQEVTYAQLIHSTLKPETTTSPSSQSGEPSNEPSVYAAVA</sequence>
<evidence type="ECO:0000256" key="1">
    <source>
        <dbReference type="ARBA" id="ARBA00022729"/>
    </source>
</evidence>
<dbReference type="GO" id="GO:0032396">
    <property type="term" value="F:inhibitory MHC class I receptor activity"/>
    <property type="evidence" value="ECO:0007669"/>
    <property type="project" value="TreeGrafter"/>
</dbReference>
<dbReference type="PANTHER" id="PTHR11738:SF88">
    <property type="entry name" value="IG-LIKE DOMAIN-CONTAINING PROTEIN"/>
    <property type="match status" value="1"/>
</dbReference>
<dbReference type="InParanoid" id="G3TX48"/>
<dbReference type="PROSITE" id="PS50835">
    <property type="entry name" value="IG_LIKE"/>
    <property type="match status" value="2"/>
</dbReference>
<dbReference type="OMA" id="HMESRIY"/>
<dbReference type="GO" id="GO:0019221">
    <property type="term" value="P:cytokine-mediated signaling pathway"/>
    <property type="evidence" value="ECO:0007669"/>
    <property type="project" value="TreeGrafter"/>
</dbReference>
<dbReference type="STRING" id="9785.ENSLAFP00000020156"/>
<keyword evidence="2" id="KW-1015">Disulfide bond</keyword>
<reference evidence="6" key="3">
    <citation type="submission" date="2025-09" db="UniProtKB">
        <authorList>
            <consortium name="Ensembl"/>
        </authorList>
    </citation>
    <scope>IDENTIFICATION</scope>
    <source>
        <strain evidence="6">Isolate ISIS603380</strain>
    </source>
</reference>
<dbReference type="FunCoup" id="G3TX48">
    <property type="interactions" value="209"/>
</dbReference>
<feature type="domain" description="Ig-like" evidence="5">
    <location>
        <begin position="201"/>
        <end position="272"/>
    </location>
</feature>
<dbReference type="SMART" id="SM00409">
    <property type="entry name" value="IG"/>
    <property type="match status" value="4"/>
</dbReference>
<dbReference type="HOGENOM" id="CLU_021100_2_3_1"/>
<evidence type="ECO:0000313" key="6">
    <source>
        <dbReference type="Ensembl" id="ENSLAFP00000020156.1"/>
    </source>
</evidence>
<feature type="domain" description="Ig-like" evidence="5">
    <location>
        <begin position="301"/>
        <end position="370"/>
    </location>
</feature>
<feature type="compositionally biased region" description="Polar residues" evidence="4">
    <location>
        <begin position="559"/>
        <end position="577"/>
    </location>
</feature>
<dbReference type="Ensembl" id="ENSLAFT00000031132.1">
    <property type="protein sequence ID" value="ENSLAFP00000020156.1"/>
    <property type="gene ID" value="ENSLAFG00000030699.1"/>
</dbReference>
<name>G3TX48_LOXAF</name>
<dbReference type="InterPro" id="IPR013151">
    <property type="entry name" value="Immunoglobulin_dom"/>
</dbReference>
<dbReference type="GO" id="GO:0002764">
    <property type="term" value="P:immune response-regulating signaling pathway"/>
    <property type="evidence" value="ECO:0007669"/>
    <property type="project" value="TreeGrafter"/>
</dbReference>
<protein>
    <recommendedName>
        <fullName evidence="5">Ig-like domain-containing protein</fullName>
    </recommendedName>
</protein>
<dbReference type="PANTHER" id="PTHR11738">
    <property type="entry name" value="MHC CLASS I NK CELL RECEPTOR"/>
    <property type="match status" value="1"/>
</dbReference>
<dbReference type="InterPro" id="IPR013783">
    <property type="entry name" value="Ig-like_fold"/>
</dbReference>
<reference evidence="6 7" key="1">
    <citation type="submission" date="2009-06" db="EMBL/GenBank/DDBJ databases">
        <title>The Genome Sequence of Loxodonta africana (African elephant).</title>
        <authorList>
            <person name="Di Palma F."/>
            <person name="Heiman D."/>
            <person name="Young S."/>
            <person name="Johnson J."/>
            <person name="Lander E.S."/>
            <person name="Lindblad-Toh K."/>
        </authorList>
    </citation>
    <scope>NUCLEOTIDE SEQUENCE [LARGE SCALE GENOMIC DNA]</scope>
    <source>
        <strain evidence="6 7">Isolate ISIS603380</strain>
    </source>
</reference>
<evidence type="ECO:0000313" key="7">
    <source>
        <dbReference type="Proteomes" id="UP000007646"/>
    </source>
</evidence>
<organism evidence="6 7">
    <name type="scientific">Loxodonta africana</name>
    <name type="common">African elephant</name>
    <dbReference type="NCBI Taxonomy" id="9785"/>
    <lineage>
        <taxon>Eukaryota</taxon>
        <taxon>Metazoa</taxon>
        <taxon>Chordata</taxon>
        <taxon>Craniata</taxon>
        <taxon>Vertebrata</taxon>
        <taxon>Euteleostomi</taxon>
        <taxon>Mammalia</taxon>
        <taxon>Eutheria</taxon>
        <taxon>Afrotheria</taxon>
        <taxon>Proboscidea</taxon>
        <taxon>Elephantidae</taxon>
        <taxon>Loxodonta</taxon>
    </lineage>
</organism>
<dbReference type="Proteomes" id="UP000007646">
    <property type="component" value="Unassembled WGS sequence"/>
</dbReference>
<evidence type="ECO:0000256" key="2">
    <source>
        <dbReference type="ARBA" id="ARBA00023157"/>
    </source>
</evidence>
<feature type="region of interest" description="Disordered" evidence="4">
    <location>
        <begin position="477"/>
        <end position="584"/>
    </location>
</feature>
<keyword evidence="3" id="KW-0393">Immunoglobulin domain</keyword>
<dbReference type="Pfam" id="PF13895">
    <property type="entry name" value="Ig_2"/>
    <property type="match status" value="1"/>
</dbReference>
<reference evidence="6" key="2">
    <citation type="submission" date="2025-08" db="UniProtKB">
        <authorList>
            <consortium name="Ensembl"/>
        </authorList>
    </citation>
    <scope>IDENTIFICATION</scope>
    <source>
        <strain evidence="6">Isolate ISIS603380</strain>
    </source>
</reference>
<dbReference type="GO" id="GO:0005886">
    <property type="term" value="C:plasma membrane"/>
    <property type="evidence" value="ECO:0007669"/>
    <property type="project" value="TreeGrafter"/>
</dbReference>
<dbReference type="AlphaFoldDB" id="G3TX48"/>
<dbReference type="InterPro" id="IPR003599">
    <property type="entry name" value="Ig_sub"/>
</dbReference>
<dbReference type="Gene3D" id="2.60.40.10">
    <property type="entry name" value="Immunoglobulins"/>
    <property type="match status" value="4"/>
</dbReference>
<dbReference type="InterPro" id="IPR007110">
    <property type="entry name" value="Ig-like_dom"/>
</dbReference>
<keyword evidence="7" id="KW-1185">Reference proteome</keyword>
<dbReference type="Pfam" id="PF00047">
    <property type="entry name" value="ig"/>
    <property type="match status" value="2"/>
</dbReference>
<feature type="compositionally biased region" description="Acidic residues" evidence="4">
    <location>
        <begin position="477"/>
        <end position="487"/>
    </location>
</feature>
<dbReference type="InterPro" id="IPR036179">
    <property type="entry name" value="Ig-like_dom_sf"/>
</dbReference>
<feature type="compositionally biased region" description="Basic and acidic residues" evidence="4">
    <location>
        <begin position="522"/>
        <end position="535"/>
    </location>
</feature>
<accession>G3TX48</accession>